<dbReference type="Pfam" id="PF00067">
    <property type="entry name" value="p450"/>
    <property type="match status" value="1"/>
</dbReference>
<keyword evidence="7 8" id="KW-0503">Monooxygenase</keyword>
<dbReference type="PRINTS" id="PR00385">
    <property type="entry name" value="P450"/>
</dbReference>
<dbReference type="InterPro" id="IPR017972">
    <property type="entry name" value="Cyt_P450_CS"/>
</dbReference>
<sequence length="395" mass="42911">MPVTTPIQLPLTRAHPLQASPELRALQSQATIHPVRTPVGDDAWLVTGYAAVRRLLDDHRLGRGHPEPNTAARIGESALFGGPLGNFNTEEADHARMRGLLQPHFSPKHLRTLQPRVEALTSGLLNELAEEGPPADLYAKLAVPLPILVICELLGVPYSDRDQFRGWTQDAANVRDHSRSEHGLAELFSYSMKLVEHKRAHPGDDIISRLCATDGVSDEEAATLSMFLLFAGHETTVVAIGYGALLLLTNPNQRQAMLADPTVIPIAVEELLRAAAFGGGVVGIPRYARTDFDINGVAIHSGDLVLLDIESANHDPTVFAEPDRLGISRRDATHLTFGYGARYCIGAPLARMELKTVFTQLFPQFPAMHLTVDPAMLTARSDVLAGGLVDLPVSW</sequence>
<dbReference type="Gene3D" id="1.10.630.10">
    <property type="entry name" value="Cytochrome P450"/>
    <property type="match status" value="1"/>
</dbReference>
<dbReference type="GO" id="GO:0020037">
    <property type="term" value="F:heme binding"/>
    <property type="evidence" value="ECO:0007669"/>
    <property type="project" value="InterPro"/>
</dbReference>
<evidence type="ECO:0000256" key="4">
    <source>
        <dbReference type="ARBA" id="ARBA00022723"/>
    </source>
</evidence>
<dbReference type="Proteomes" id="UP000193928">
    <property type="component" value="Unassembled WGS sequence"/>
</dbReference>
<evidence type="ECO:0000313" key="9">
    <source>
        <dbReference type="EMBL" id="KQH80144.1"/>
    </source>
</evidence>
<keyword evidence="6 8" id="KW-0408">Iron</keyword>
<evidence type="ECO:0000256" key="3">
    <source>
        <dbReference type="ARBA" id="ARBA00022617"/>
    </source>
</evidence>
<dbReference type="CDD" id="cd11031">
    <property type="entry name" value="Cyp158A-like"/>
    <property type="match status" value="1"/>
</dbReference>
<dbReference type="FunFam" id="1.10.630.10:FF:000018">
    <property type="entry name" value="Cytochrome P450 monooxygenase"/>
    <property type="match status" value="1"/>
</dbReference>
<reference evidence="10 12" key="2">
    <citation type="submission" date="2016-01" db="EMBL/GenBank/DDBJ databases">
        <title>The new phylogeny of the genus Mycobacterium.</title>
        <authorList>
            <person name="Tarcisio F."/>
            <person name="Conor M."/>
            <person name="Antonella G."/>
            <person name="Elisabetta G."/>
            <person name="Giulia F.S."/>
            <person name="Sara T."/>
            <person name="Anna F."/>
            <person name="Clotilde B."/>
            <person name="Roberto B."/>
            <person name="Veronica D.S."/>
            <person name="Fabio R."/>
            <person name="Monica P."/>
            <person name="Olivier J."/>
            <person name="Enrico T."/>
            <person name="Nicola S."/>
        </authorList>
    </citation>
    <scope>NUCLEOTIDE SEQUENCE [LARGE SCALE GENOMIC DNA]</scope>
    <source>
        <strain evidence="10 12">DSM 44160</strain>
    </source>
</reference>
<evidence type="ECO:0000256" key="7">
    <source>
        <dbReference type="ARBA" id="ARBA00023033"/>
    </source>
</evidence>
<dbReference type="EMBL" id="LQOY01000019">
    <property type="protein sequence ID" value="ORV95666.1"/>
    <property type="molecule type" value="Genomic_DNA"/>
</dbReference>
<evidence type="ECO:0000313" key="12">
    <source>
        <dbReference type="Proteomes" id="UP000193928"/>
    </source>
</evidence>
<evidence type="ECO:0000313" key="11">
    <source>
        <dbReference type="Proteomes" id="UP000051677"/>
    </source>
</evidence>
<keyword evidence="3 8" id="KW-0349">Heme</keyword>
<dbReference type="InterPro" id="IPR036396">
    <property type="entry name" value="Cyt_P450_sf"/>
</dbReference>
<dbReference type="InterPro" id="IPR001128">
    <property type="entry name" value="Cyt_P450"/>
</dbReference>
<accession>A0A0Q2UH98</accession>
<dbReference type="PANTHER" id="PTHR46696:SF5">
    <property type="entry name" value="CYTOCHROME P450 BJ-1"/>
    <property type="match status" value="1"/>
</dbReference>
<keyword evidence="12" id="KW-1185">Reference proteome</keyword>
<evidence type="ECO:0000256" key="2">
    <source>
        <dbReference type="ARBA" id="ARBA00010617"/>
    </source>
</evidence>
<name>A0A0Q2UH98_MYCGO</name>
<dbReference type="PROSITE" id="PS00086">
    <property type="entry name" value="CYTOCHROME_P450"/>
    <property type="match status" value="1"/>
</dbReference>
<dbReference type="GO" id="GO:0016705">
    <property type="term" value="F:oxidoreductase activity, acting on paired donors, with incorporation or reduction of molecular oxygen"/>
    <property type="evidence" value="ECO:0007669"/>
    <property type="project" value="InterPro"/>
</dbReference>
<reference evidence="9 11" key="1">
    <citation type="submission" date="2015-10" db="EMBL/GenBank/DDBJ databases">
        <title>Mycobacterium gordonae draft genome assembly.</title>
        <authorList>
            <person name="Ustinova V."/>
            <person name="Smirnova T."/>
            <person name="Blagodatskikh K."/>
            <person name="Varlamov D."/>
            <person name="Larionova E."/>
            <person name="Chernousova L."/>
        </authorList>
    </citation>
    <scope>NUCLEOTIDE SEQUENCE [LARGE SCALE GENOMIC DNA]</scope>
    <source>
        <strain evidence="9 11">CTRI 14-8773</strain>
    </source>
</reference>
<dbReference type="SUPFAM" id="SSF48264">
    <property type="entry name" value="Cytochrome P450"/>
    <property type="match status" value="1"/>
</dbReference>
<comment type="caution">
    <text evidence="9">The sequence shown here is derived from an EMBL/GenBank/DDBJ whole genome shotgun (WGS) entry which is preliminary data.</text>
</comment>
<gene>
    <name evidence="9" type="ORF">AO501_07590</name>
    <name evidence="10" type="ORF">AWC08_14425</name>
</gene>
<organism evidence="9 11">
    <name type="scientific">Mycobacterium gordonae</name>
    <dbReference type="NCBI Taxonomy" id="1778"/>
    <lineage>
        <taxon>Bacteria</taxon>
        <taxon>Bacillati</taxon>
        <taxon>Actinomycetota</taxon>
        <taxon>Actinomycetes</taxon>
        <taxon>Mycobacteriales</taxon>
        <taxon>Mycobacteriaceae</taxon>
        <taxon>Mycobacterium</taxon>
    </lineage>
</organism>
<dbReference type="RefSeq" id="WP_055576972.1">
    <property type="nucleotide sequence ID" value="NZ_JACKSU010000025.1"/>
</dbReference>
<dbReference type="PANTHER" id="PTHR46696">
    <property type="entry name" value="P450, PUTATIVE (EUROFUNG)-RELATED"/>
    <property type="match status" value="1"/>
</dbReference>
<dbReference type="Proteomes" id="UP000051677">
    <property type="component" value="Unassembled WGS sequence"/>
</dbReference>
<comment type="similarity">
    <text evidence="2 8">Belongs to the cytochrome P450 family.</text>
</comment>
<dbReference type="AlphaFoldDB" id="A0A0Q2UH98"/>
<keyword evidence="5 8" id="KW-0560">Oxidoreductase</keyword>
<dbReference type="PRINTS" id="PR00359">
    <property type="entry name" value="BP450"/>
</dbReference>
<evidence type="ECO:0000256" key="1">
    <source>
        <dbReference type="ARBA" id="ARBA00001971"/>
    </source>
</evidence>
<protein>
    <submittedName>
        <fullName evidence="9">Cytochrome</fullName>
    </submittedName>
</protein>
<evidence type="ECO:0000256" key="8">
    <source>
        <dbReference type="RuleBase" id="RU000461"/>
    </source>
</evidence>
<dbReference type="InterPro" id="IPR002397">
    <property type="entry name" value="Cyt_P450_B"/>
</dbReference>
<keyword evidence="4 8" id="KW-0479">Metal-binding</keyword>
<evidence type="ECO:0000256" key="6">
    <source>
        <dbReference type="ARBA" id="ARBA00023004"/>
    </source>
</evidence>
<dbReference type="GO" id="GO:0004497">
    <property type="term" value="F:monooxygenase activity"/>
    <property type="evidence" value="ECO:0007669"/>
    <property type="project" value="UniProtKB-KW"/>
</dbReference>
<dbReference type="OrthoDB" id="3664945at2"/>
<dbReference type="GO" id="GO:0005506">
    <property type="term" value="F:iron ion binding"/>
    <property type="evidence" value="ECO:0007669"/>
    <property type="project" value="InterPro"/>
</dbReference>
<proteinExistence type="inferred from homology"/>
<evidence type="ECO:0000313" key="10">
    <source>
        <dbReference type="EMBL" id="ORV95666.1"/>
    </source>
</evidence>
<evidence type="ECO:0000256" key="5">
    <source>
        <dbReference type="ARBA" id="ARBA00023002"/>
    </source>
</evidence>
<dbReference type="EMBL" id="LKTM01000040">
    <property type="protein sequence ID" value="KQH80144.1"/>
    <property type="molecule type" value="Genomic_DNA"/>
</dbReference>
<comment type="cofactor">
    <cofactor evidence="1">
        <name>heme</name>
        <dbReference type="ChEBI" id="CHEBI:30413"/>
    </cofactor>
</comment>